<keyword evidence="2" id="KW-1185">Reference proteome</keyword>
<evidence type="ECO:0000313" key="1">
    <source>
        <dbReference type="EMBL" id="SFH52924.1"/>
    </source>
</evidence>
<dbReference type="EMBL" id="FOPW01000007">
    <property type="protein sequence ID" value="SFH52924.1"/>
    <property type="molecule type" value="Genomic_DNA"/>
</dbReference>
<gene>
    <name evidence="1" type="ORF">SAMN05216274_10792</name>
</gene>
<organism evidence="1 2">
    <name type="scientific">Cryobacterium levicorallinum</name>
    <dbReference type="NCBI Taxonomy" id="995038"/>
    <lineage>
        <taxon>Bacteria</taxon>
        <taxon>Bacillati</taxon>
        <taxon>Actinomycetota</taxon>
        <taxon>Actinomycetes</taxon>
        <taxon>Micrococcales</taxon>
        <taxon>Microbacteriaceae</taxon>
        <taxon>Cryobacterium</taxon>
    </lineage>
</organism>
<sequence>MTKTAPITLALIANDGAHFGAGAPVPAATASLVD</sequence>
<protein>
    <submittedName>
        <fullName evidence="1">Uncharacterized protein</fullName>
    </submittedName>
</protein>
<comment type="caution">
    <text evidence="1">The sequence shown here is derived from an EMBL/GenBank/DDBJ whole genome shotgun (WGS) entry which is preliminary data.</text>
</comment>
<reference evidence="1 2" key="1">
    <citation type="submission" date="2016-10" db="EMBL/GenBank/DDBJ databases">
        <authorList>
            <person name="Varghese N."/>
            <person name="Submissions S."/>
        </authorList>
    </citation>
    <scope>NUCLEOTIDE SEQUENCE [LARGE SCALE GENOMIC DNA]</scope>
    <source>
        <strain evidence="1 2">GMCC 1.11211</strain>
    </source>
</reference>
<dbReference type="Proteomes" id="UP000199681">
    <property type="component" value="Unassembled WGS sequence"/>
</dbReference>
<evidence type="ECO:0000313" key="2">
    <source>
        <dbReference type="Proteomes" id="UP000199681"/>
    </source>
</evidence>
<accession>A0ABY1EDT1</accession>
<proteinExistence type="predicted"/>
<name>A0ABY1EDT1_9MICO</name>